<evidence type="ECO:0000256" key="6">
    <source>
        <dbReference type="ARBA" id="ARBA00023274"/>
    </source>
</evidence>
<keyword evidence="11" id="KW-1185">Reference proteome</keyword>
<name>A0AA43QLS7_9LECA</name>
<dbReference type="InterPro" id="IPR033650">
    <property type="entry name" value="Ribosomal_mL46_NUDIX"/>
</dbReference>
<protein>
    <recommendedName>
        <fullName evidence="7">Large ribosomal subunit protein mL46</fullName>
    </recommendedName>
</protein>
<evidence type="ECO:0000256" key="3">
    <source>
        <dbReference type="ARBA" id="ARBA00022946"/>
    </source>
</evidence>
<dbReference type="FunFam" id="3.90.79.10:FF:000018">
    <property type="entry name" value="39S ribosomal protein L46, mitochondrial"/>
    <property type="match status" value="1"/>
</dbReference>
<evidence type="ECO:0000256" key="1">
    <source>
        <dbReference type="ARBA" id="ARBA00004173"/>
    </source>
</evidence>
<proteinExistence type="inferred from homology"/>
<dbReference type="InterPro" id="IPR021757">
    <property type="entry name" value="Ribosomal_mL46_N"/>
</dbReference>
<gene>
    <name evidence="10" type="ORF">OHK93_008094</name>
</gene>
<feature type="region of interest" description="Disordered" evidence="8">
    <location>
        <begin position="180"/>
        <end position="208"/>
    </location>
</feature>
<dbReference type="GO" id="GO:0003735">
    <property type="term" value="F:structural constituent of ribosome"/>
    <property type="evidence" value="ECO:0007669"/>
    <property type="project" value="InterPro"/>
</dbReference>
<reference evidence="10" key="1">
    <citation type="journal article" date="2023" name="Genome Biol. Evol.">
        <title>First Whole Genome Sequence and Flow Cytometry Genome Size Data for the Lichen-Forming Fungus Ramalina farinacea (Ascomycota).</title>
        <authorList>
            <person name="Llewellyn T."/>
            <person name="Mian S."/>
            <person name="Hill R."/>
            <person name="Leitch I.J."/>
            <person name="Gaya E."/>
        </authorList>
    </citation>
    <scope>NUCLEOTIDE SEQUENCE</scope>
    <source>
        <strain evidence="10">LIQ254RAFAR</strain>
    </source>
</reference>
<evidence type="ECO:0000256" key="4">
    <source>
        <dbReference type="ARBA" id="ARBA00022980"/>
    </source>
</evidence>
<dbReference type="GO" id="GO:0005762">
    <property type="term" value="C:mitochondrial large ribosomal subunit"/>
    <property type="evidence" value="ECO:0007669"/>
    <property type="project" value="TreeGrafter"/>
</dbReference>
<evidence type="ECO:0000256" key="8">
    <source>
        <dbReference type="SAM" id="MobiDB-lite"/>
    </source>
</evidence>
<dbReference type="PANTHER" id="PTHR13124">
    <property type="entry name" value="39S RIBOSOMAL PROTEIN L46, MITOCHONDRIAL PRECURSOR-RELATED"/>
    <property type="match status" value="1"/>
</dbReference>
<evidence type="ECO:0000256" key="2">
    <source>
        <dbReference type="ARBA" id="ARBA00009070"/>
    </source>
</evidence>
<dbReference type="AlphaFoldDB" id="A0AA43QLS7"/>
<keyword evidence="3" id="KW-0809">Transit peptide</keyword>
<comment type="subcellular location">
    <subcellularLocation>
        <location evidence="1">Mitochondrion</location>
    </subcellularLocation>
</comment>
<dbReference type="CDD" id="cd04661">
    <property type="entry name" value="NUDIX_MRP_L46"/>
    <property type="match status" value="1"/>
</dbReference>
<dbReference type="Proteomes" id="UP001161017">
    <property type="component" value="Unassembled WGS sequence"/>
</dbReference>
<accession>A0AA43QLS7</accession>
<keyword evidence="4" id="KW-0689">Ribosomal protein</keyword>
<comment type="caution">
    <text evidence="10">The sequence shown here is derived from an EMBL/GenBank/DDBJ whole genome shotgun (WGS) entry which is preliminary data.</text>
</comment>
<organism evidence="10 11">
    <name type="scientific">Ramalina farinacea</name>
    <dbReference type="NCBI Taxonomy" id="258253"/>
    <lineage>
        <taxon>Eukaryota</taxon>
        <taxon>Fungi</taxon>
        <taxon>Dikarya</taxon>
        <taxon>Ascomycota</taxon>
        <taxon>Pezizomycotina</taxon>
        <taxon>Lecanoromycetes</taxon>
        <taxon>OSLEUM clade</taxon>
        <taxon>Lecanoromycetidae</taxon>
        <taxon>Lecanorales</taxon>
        <taxon>Lecanorineae</taxon>
        <taxon>Ramalinaceae</taxon>
        <taxon>Ramalina</taxon>
    </lineage>
</organism>
<keyword evidence="5" id="KW-0496">Mitochondrion</keyword>
<evidence type="ECO:0000313" key="11">
    <source>
        <dbReference type="Proteomes" id="UP001161017"/>
    </source>
</evidence>
<dbReference type="EMBL" id="JAPUFD010000008">
    <property type="protein sequence ID" value="MDI1488818.1"/>
    <property type="molecule type" value="Genomic_DNA"/>
</dbReference>
<dbReference type="InterPro" id="IPR040008">
    <property type="entry name" value="Ribosomal_mL46"/>
</dbReference>
<comment type="similarity">
    <text evidence="2">Belongs to the mitochondrion-specific ribosomal protein mL46 family.</text>
</comment>
<dbReference type="GO" id="GO:0005743">
    <property type="term" value="C:mitochondrial inner membrane"/>
    <property type="evidence" value="ECO:0007669"/>
    <property type="project" value="UniProtKB-ARBA"/>
</dbReference>
<feature type="domain" description="Large ribosomal subunit protein mL46 N-terminal" evidence="9">
    <location>
        <begin position="73"/>
        <end position="206"/>
    </location>
</feature>
<feature type="compositionally biased region" description="Basic and acidic residues" evidence="8">
    <location>
        <begin position="188"/>
        <end position="199"/>
    </location>
</feature>
<evidence type="ECO:0000256" key="5">
    <source>
        <dbReference type="ARBA" id="ARBA00023128"/>
    </source>
</evidence>
<feature type="region of interest" description="Disordered" evidence="8">
    <location>
        <begin position="47"/>
        <end position="66"/>
    </location>
</feature>
<dbReference type="Pfam" id="PF11788">
    <property type="entry name" value="MRP-L46"/>
    <property type="match status" value="1"/>
</dbReference>
<dbReference type="Gene3D" id="3.90.79.10">
    <property type="entry name" value="Nucleoside Triphosphate Pyrophosphohydrolase"/>
    <property type="match status" value="1"/>
</dbReference>
<evidence type="ECO:0000313" key="10">
    <source>
        <dbReference type="EMBL" id="MDI1488818.1"/>
    </source>
</evidence>
<evidence type="ECO:0000256" key="7">
    <source>
        <dbReference type="ARBA" id="ARBA00035190"/>
    </source>
</evidence>
<dbReference type="PANTHER" id="PTHR13124:SF12">
    <property type="entry name" value="LARGE RIBOSOMAL SUBUNIT PROTEIN ML46"/>
    <property type="match status" value="1"/>
</dbReference>
<keyword evidence="6" id="KW-0687">Ribonucleoprotein</keyword>
<sequence length="353" mass="39710">MGCNLRIVSRLALNPIRPANAYKLGLSYSRQPGRRYASVSSAIAETPPSAPVLDPHQPHASPVSPPNSHPLIIKASVLVSRPPLLLRDLTPFERAYFLYQRRLNERLALPFTRYFYYQRGTPGDIEWKRKIKERRTPARDIGKYTGYGEEAWNDELILGERASEPEAQLQSLLSDAEDKHVSSAVGRGDQREISAEKPLSRTTEADANQDLESLNRSLTRTLYLVVSQKAKVDSAKQWIFPTCELDDNESLHMAAERIIVQAAGTNMHTWVVGNMPIGHQVHHVAGPPSEPSLTPSKNTEKVFYMKAHIMAGQANLKENRLGLQEFRWLTKQELQTTLSPQDFSAVKKVLADR</sequence>
<evidence type="ECO:0000259" key="9">
    <source>
        <dbReference type="Pfam" id="PF11788"/>
    </source>
</evidence>